<comment type="caution">
    <text evidence="1">The sequence shown here is derived from an EMBL/GenBank/DDBJ whole genome shotgun (WGS) entry which is preliminary data.</text>
</comment>
<gene>
    <name evidence="1" type="ORF">HDF23_000464</name>
</gene>
<dbReference type="Proteomes" id="UP000541583">
    <property type="component" value="Unassembled WGS sequence"/>
</dbReference>
<dbReference type="RefSeq" id="WP_139332162.1">
    <property type="nucleotide sequence ID" value="NZ_FTMG01000001.1"/>
</dbReference>
<evidence type="ECO:0000313" key="1">
    <source>
        <dbReference type="EMBL" id="MBB6107734.1"/>
    </source>
</evidence>
<keyword evidence="2" id="KW-1185">Reference proteome</keyword>
<name>A0ABR6PD95_9SPHI</name>
<accession>A0ABR6PD95</accession>
<organism evidence="1 2">
    <name type="scientific">Mucilaginibacter lappiensis</name>
    <dbReference type="NCBI Taxonomy" id="354630"/>
    <lineage>
        <taxon>Bacteria</taxon>
        <taxon>Pseudomonadati</taxon>
        <taxon>Bacteroidota</taxon>
        <taxon>Sphingobacteriia</taxon>
        <taxon>Sphingobacteriales</taxon>
        <taxon>Sphingobacteriaceae</taxon>
        <taxon>Mucilaginibacter</taxon>
    </lineage>
</organism>
<sequence>MGQIIFYSGTNETGDIMQTIDDSAGQHLRPMKSGDIRSLKLLNQVRRGCLIRLYASPDEDALKGRGTIEIKRASYLDYAVHTFDHLIEDEYIRMSFKLITCSLDI</sequence>
<proteinExistence type="predicted"/>
<dbReference type="EMBL" id="JACHCB010000001">
    <property type="protein sequence ID" value="MBB6107734.1"/>
    <property type="molecule type" value="Genomic_DNA"/>
</dbReference>
<evidence type="ECO:0000313" key="2">
    <source>
        <dbReference type="Proteomes" id="UP000541583"/>
    </source>
</evidence>
<protein>
    <submittedName>
        <fullName evidence="1">Uncharacterized protein</fullName>
    </submittedName>
</protein>
<reference evidence="1 2" key="1">
    <citation type="submission" date="2020-08" db="EMBL/GenBank/DDBJ databases">
        <title>Genomic Encyclopedia of Type Strains, Phase IV (KMG-V): Genome sequencing to study the core and pangenomes of soil and plant-associated prokaryotes.</title>
        <authorList>
            <person name="Whitman W."/>
        </authorList>
    </citation>
    <scope>NUCLEOTIDE SEQUENCE [LARGE SCALE GENOMIC DNA]</scope>
    <source>
        <strain evidence="1 2">ANJLi2</strain>
    </source>
</reference>